<feature type="transmembrane region" description="Helical" evidence="2">
    <location>
        <begin position="218"/>
        <end position="240"/>
    </location>
</feature>
<sequence length="422" mass="46773">MSPFPRFSSHLLPRAFQPSQTSQAFSTQWRNPSDVFSVLLILGGNIIQQALAQLSGSRITPIAFSFGWVAYGVSAVSSAVGENRLMPSADCSCLVINGKSGYVRENVSWVIGRIVRDYESWMDGGKADGPIHRAVQGMLNERWEMDRKKWLERRAEGKDVSATEPMRPVMAGLCVSVFKAREAQPGTPGYDFLYYLGFVTMVVQLGIAAIPLGLHGDYGQILVTAVGIILALANGSLTQWRCEKWTSRKNTNKNVVLTRGNGSQHAIAILGDGQGLDLEDLAAVPNNVDVWTGKWTKLFTLSLGFLWICLLISASGLGDHSWFLLAIGGIGIVENIYVAGHWRTPEAYGIPLEFVGVICKPKVMHTLYEVEEQCPHMGRAMLETFFPGELNDEEEAKWKAYKETSNTREESWKEQRKIVRQG</sequence>
<feature type="region of interest" description="Disordered" evidence="1">
    <location>
        <begin position="402"/>
        <end position="422"/>
    </location>
</feature>
<evidence type="ECO:0000313" key="3">
    <source>
        <dbReference type="EMBL" id="KAK5077464.1"/>
    </source>
</evidence>
<feature type="transmembrane region" description="Helical" evidence="2">
    <location>
        <begin position="298"/>
        <end position="316"/>
    </location>
</feature>
<keyword evidence="2" id="KW-1133">Transmembrane helix</keyword>
<accession>A0ABR0JXC0</accession>
<feature type="transmembrane region" description="Helical" evidence="2">
    <location>
        <begin position="322"/>
        <end position="340"/>
    </location>
</feature>
<evidence type="ECO:0000256" key="1">
    <source>
        <dbReference type="SAM" id="MobiDB-lite"/>
    </source>
</evidence>
<comment type="caution">
    <text evidence="3">The sequence shown here is derived from an EMBL/GenBank/DDBJ whole genome shotgun (WGS) entry which is preliminary data.</text>
</comment>
<reference evidence="3 4" key="1">
    <citation type="submission" date="2023-08" db="EMBL/GenBank/DDBJ databases">
        <title>Black Yeasts Isolated from many extreme environments.</title>
        <authorList>
            <person name="Coleine C."/>
            <person name="Stajich J.E."/>
            <person name="Selbmann L."/>
        </authorList>
    </citation>
    <scope>NUCLEOTIDE SEQUENCE [LARGE SCALE GENOMIC DNA]</scope>
    <source>
        <strain evidence="3 4">CCFEE 5885</strain>
    </source>
</reference>
<name>A0ABR0JXC0_9EURO</name>
<feature type="transmembrane region" description="Helical" evidence="2">
    <location>
        <begin position="192"/>
        <end position="212"/>
    </location>
</feature>
<evidence type="ECO:0000313" key="4">
    <source>
        <dbReference type="Proteomes" id="UP001345013"/>
    </source>
</evidence>
<protein>
    <submittedName>
        <fullName evidence="3">Uncharacterized protein</fullName>
    </submittedName>
</protein>
<proteinExistence type="predicted"/>
<gene>
    <name evidence="3" type="ORF">LTR24_009624</name>
</gene>
<keyword evidence="4" id="KW-1185">Reference proteome</keyword>
<keyword evidence="2" id="KW-0472">Membrane</keyword>
<keyword evidence="2" id="KW-0812">Transmembrane</keyword>
<dbReference type="EMBL" id="JAVRRG010000221">
    <property type="protein sequence ID" value="KAK5077464.1"/>
    <property type="molecule type" value="Genomic_DNA"/>
</dbReference>
<dbReference type="Proteomes" id="UP001345013">
    <property type="component" value="Unassembled WGS sequence"/>
</dbReference>
<evidence type="ECO:0000256" key="2">
    <source>
        <dbReference type="SAM" id="Phobius"/>
    </source>
</evidence>
<organism evidence="3 4">
    <name type="scientific">Lithohypha guttulata</name>
    <dbReference type="NCBI Taxonomy" id="1690604"/>
    <lineage>
        <taxon>Eukaryota</taxon>
        <taxon>Fungi</taxon>
        <taxon>Dikarya</taxon>
        <taxon>Ascomycota</taxon>
        <taxon>Pezizomycotina</taxon>
        <taxon>Eurotiomycetes</taxon>
        <taxon>Chaetothyriomycetidae</taxon>
        <taxon>Chaetothyriales</taxon>
        <taxon>Trichomeriaceae</taxon>
        <taxon>Lithohypha</taxon>
    </lineage>
</organism>